<keyword evidence="5" id="KW-0812">Transmembrane</keyword>
<keyword evidence="2" id="KW-0964">Secreted</keyword>
<comment type="subcellular location">
    <subcellularLocation>
        <location evidence="1">Secreted</location>
    </subcellularLocation>
</comment>
<dbReference type="InterPro" id="IPR028994">
    <property type="entry name" value="Integrin_alpha_N"/>
</dbReference>
<dbReference type="NCBIfam" id="TIGR01643">
    <property type="entry name" value="YD_repeat_2x"/>
    <property type="match status" value="1"/>
</dbReference>
<evidence type="ECO:0000256" key="6">
    <source>
        <dbReference type="SAM" id="SignalP"/>
    </source>
</evidence>
<keyword evidence="8" id="KW-1185">Reference proteome</keyword>
<dbReference type="SUPFAM" id="SSF69318">
    <property type="entry name" value="Integrin alpha N-terminal domain"/>
    <property type="match status" value="1"/>
</dbReference>
<evidence type="ECO:0000256" key="1">
    <source>
        <dbReference type="ARBA" id="ARBA00004613"/>
    </source>
</evidence>
<evidence type="ECO:0000256" key="2">
    <source>
        <dbReference type="ARBA" id="ARBA00022525"/>
    </source>
</evidence>
<evidence type="ECO:0008006" key="9">
    <source>
        <dbReference type="Google" id="ProtNLM"/>
    </source>
</evidence>
<feature type="transmembrane region" description="Helical" evidence="5">
    <location>
        <begin position="1874"/>
        <end position="1896"/>
    </location>
</feature>
<gene>
    <name evidence="7" type="ORF">FLA105534_04286</name>
</gene>
<evidence type="ECO:0000313" key="7">
    <source>
        <dbReference type="EMBL" id="CAA9202861.1"/>
    </source>
</evidence>
<evidence type="ECO:0000313" key="8">
    <source>
        <dbReference type="Proteomes" id="UP000479938"/>
    </source>
</evidence>
<name>A0A6J4GUB5_9FLAO</name>
<protein>
    <recommendedName>
        <fullName evidence="9">Insecticide toxin TcdB middle/N-terminal domain-containing protein</fullName>
    </recommendedName>
</protein>
<keyword evidence="3 6" id="KW-0732">Signal</keyword>
<evidence type="ECO:0000256" key="3">
    <source>
        <dbReference type="ARBA" id="ARBA00022729"/>
    </source>
</evidence>
<dbReference type="Proteomes" id="UP000479938">
    <property type="component" value="Unassembled WGS sequence"/>
</dbReference>
<evidence type="ECO:0000256" key="4">
    <source>
        <dbReference type="ARBA" id="ARBA00023026"/>
    </source>
</evidence>
<dbReference type="GO" id="GO:0005576">
    <property type="term" value="C:extracellular region"/>
    <property type="evidence" value="ECO:0007669"/>
    <property type="project" value="UniProtKB-SubCell"/>
</dbReference>
<dbReference type="Gene3D" id="2.40.128.340">
    <property type="match status" value="1"/>
</dbReference>
<keyword evidence="5" id="KW-1133">Transmembrane helix</keyword>
<dbReference type="InterPro" id="IPR050708">
    <property type="entry name" value="T6SS_VgrG/RHS"/>
</dbReference>
<dbReference type="RefSeq" id="WP_173972797.1">
    <property type="nucleotide sequence ID" value="NZ_CADCSU010000161.1"/>
</dbReference>
<feature type="transmembrane region" description="Helical" evidence="5">
    <location>
        <begin position="1838"/>
        <end position="1862"/>
    </location>
</feature>
<dbReference type="InterPro" id="IPR022385">
    <property type="entry name" value="Rhs_assc_core"/>
</dbReference>
<dbReference type="InterPro" id="IPR006530">
    <property type="entry name" value="YD"/>
</dbReference>
<dbReference type="NCBIfam" id="TIGR03696">
    <property type="entry name" value="Rhs_assc_core"/>
    <property type="match status" value="1"/>
</dbReference>
<feature type="chain" id="PRO_5026867342" description="Insecticide toxin TcdB middle/N-terminal domain-containing protein" evidence="6">
    <location>
        <begin position="19"/>
        <end position="2174"/>
    </location>
</feature>
<dbReference type="InterPro" id="IPR031325">
    <property type="entry name" value="RHS_repeat"/>
</dbReference>
<reference evidence="7 8" key="1">
    <citation type="submission" date="2020-02" db="EMBL/GenBank/DDBJ databases">
        <authorList>
            <person name="Criscuolo A."/>
        </authorList>
    </citation>
    <scope>NUCLEOTIDE SEQUENCE [LARGE SCALE GENOMIC DNA]</scope>
    <source>
        <strain evidence="7">CIP105534</strain>
    </source>
</reference>
<dbReference type="InterPro" id="IPR003284">
    <property type="entry name" value="Sal_SpvB"/>
</dbReference>
<proteinExistence type="predicted"/>
<dbReference type="InterPro" id="IPR013517">
    <property type="entry name" value="FG-GAP"/>
</dbReference>
<sequence>MKQLYFLLLFLIMQTGYGQNFTDTKGELQISAAGTATYNLPIAVPPSIKNVAPIINLSYSSGVRGGLAGQGWTINSISTISRIATRRDIDGYTDGVDFDADDKLALDGQRLLIKTGVYWASGSTYQTEYKSNSKIELIIEGTTTYFIVTSPDGSRSWYGSKGSGSLQNSASVNSWYIVRYEDVNGNFIDYNYTTVTYNNTTQLYIDNIVFSGNATAGIAAQDKISFIYKNSSRVERDYIKGGPVYATKILDYIQVYASSAIFRTYKLSHTVDSTLGYDRLTSVQEINAQNEVSNPVIFQYSPAPTTPERTEKTYTNNLMFDKTDLAGDFDGDGRLDFVAGNQIFTNLFTGDSGNAPSNFAFDILKRKFTGTTLSNNKMNQFQSIIIANPGTNTKDFQVYNLVNNALQLSYTKTVTTDTQELQHLNDLVSFPSVNYHQGNLDYCTVPQEWPVQSTFVEGDFNGDGISEMLIINPKRKWYKDQKMYQLYPGGGNGGYRCDLILQSNGEDLFIADMNPNSSTTLGSSGFAKLFNTAGWNLADTPKYVADFNGDGKADILAFSGSSYKIISFRQLTAAPWVELEVIGSGNINQFSTLKAFLLGDYNGDGKTDIMIPTSDGAPNQTEWNIYYSNPNPAGGEFFTKEILSIVEYWPDTGSYYKTQRHWSNYYAMDINGDGKSDLVRVWRKYYKDDWSINNHDTQWQVTGFANNIGKVSGSGFNLTYDSGVFTSNSPDIPIPVPSNYRHNGANTDLLVVRGHYNKIEYYQFNKNVDRENRLKTVSESSGNIVQTIDYLPMEAVGGGLGNSATDFYSSSQSATYPNIEIIRNSGSYLVSKLTATINGVSKYQDFKYRGFVSNYNYGTVGFIKTSRSSWYLSISNPLIWTTQFNDINLRGANTITWTSTVGTTVFDAVPSNLISTKTNVFSNYTNPSSKVYNVLLDSQTTLNSITGIRSEQTFTYDGVVTSPAYYGLETKSILKQFGGSVLHGTTTIDTQHLHNPGGNGNTYYIGRPKQVNTNSLINTGDSRNSEIKYTYSGNNVVKTEKTGHNSYALIEDMTYDAVGNILSKTVSAPNAPTTVAARTVTDEYDSTKRFVIKKTDHQGFITEFTYNNLGQMGYSKNYLNVVESYYYDNWGKLTNHARVNSSANIISTNTSYLKLANGGYTTTTTNNIGGSEIKEYDVMGRLVLSTVKGLALNSTISQKIEYDGLGRKTRESEPYFSYPSRWTTYEYDYLMRPKTITKPSGRIQTFSYLALTTTSQDDTKTTTTTVNALGNTVETTDSGGSISFIYYSNGQLKESNYEGNKVSIGIDGWGNITERKDPNAGTYTYSYNAFGQLTNEGTPKGQTNITYDSLGKIIKKKLLGDGTDIETDYLYNSFGQLTSETSKTSVGAPIDVFTYGYDPLHRVISNTQSNNRFVQTKTVSYDDYGRVLTETNATQELSTGLSSSVVHKTSYNSYNGFKDKITDANDVMLWQFTTANEKMQSLTESLGNGVAITNIYDSNSYVSSQKHTKNSVDILYNTYSFNGVKGTLSNRQNLALGTSEEFIYDNMDRLTSWTNPLTGILDSNTYDNKGRITTHNKLGSISYNANLSTGIYQKTEVNLSAQGTTYYTNLPKQTVNYTMFKTPISINESDKGSTTFLYSSHLSRQTMNYGFQFVPGGTSTYSKSKNYSDDGSVEILKTPTTLTIRTYIGGNAYTAPLYIDKTMTIASGAIVEKKYYIHRDYLGSIVALSDETGSPVERRQFDAWGNLAKLQKNGIAITLPTDGTAAGLMLFDRGYTGHEHLGEVGLIHMNGRLYDPVLRTFLMPDNFIQQPENTQNYNRYAYVLNNPLLYTDRSGEEFGLGAAVIIGVAIAITSYTLTALIADVPFSVGGLVKAAVIGAASSAVTFGIGSASTALFSNFYSQASFQAVAHGTFQGGMTSISGGKFWSGFAAGALSSVASSAWGGGDTITDNGNYTQTLTQHQGISGAIGFNNSLGTIAFGTISGGAGASLTGGNFWQGAVTGLFVSGLNHFAHMIDDIQTLNEFAEERFGADFRKKYGVKSLQWASRMPKGGIYSEGEVFSYNSKTKYINSDAGSTQIGGISGNGHIYIANAFRYRLNTLYLEATLGHELIHTYHAMHFGTNYKTIYSENAAYSYSYDFYKKNNLMYDEMISLKQSRDSYMSHEDYDYKKIPGF</sequence>
<dbReference type="GO" id="GO:0005737">
    <property type="term" value="C:cytoplasm"/>
    <property type="evidence" value="ECO:0007669"/>
    <property type="project" value="InterPro"/>
</dbReference>
<organism evidence="7 8">
    <name type="scientific">Flavobacterium bizetiae</name>
    <dbReference type="NCBI Taxonomy" id="2704140"/>
    <lineage>
        <taxon>Bacteria</taxon>
        <taxon>Pseudomonadati</taxon>
        <taxon>Bacteroidota</taxon>
        <taxon>Flavobacteriia</taxon>
        <taxon>Flavobacteriales</taxon>
        <taxon>Flavobacteriaceae</taxon>
        <taxon>Flavobacterium</taxon>
    </lineage>
</organism>
<keyword evidence="5" id="KW-0472">Membrane</keyword>
<dbReference type="PANTHER" id="PTHR32305:SF15">
    <property type="entry name" value="PROTEIN RHSA-RELATED"/>
    <property type="match status" value="1"/>
</dbReference>
<dbReference type="Pfam" id="PF03534">
    <property type="entry name" value="SpvB"/>
    <property type="match status" value="1"/>
</dbReference>
<dbReference type="EMBL" id="CADCSU010000161">
    <property type="protein sequence ID" value="CAA9202861.1"/>
    <property type="molecule type" value="Genomic_DNA"/>
</dbReference>
<keyword evidence="4" id="KW-0843">Virulence</keyword>
<dbReference type="Gene3D" id="2.180.10.10">
    <property type="entry name" value="RHS repeat-associated core"/>
    <property type="match status" value="2"/>
</dbReference>
<accession>A0A6J4GUB5</accession>
<evidence type="ECO:0000256" key="5">
    <source>
        <dbReference type="SAM" id="Phobius"/>
    </source>
</evidence>
<dbReference type="Pfam" id="PF13517">
    <property type="entry name" value="FG-GAP_3"/>
    <property type="match status" value="1"/>
</dbReference>
<dbReference type="Pfam" id="PF05593">
    <property type="entry name" value="RHS_repeat"/>
    <property type="match status" value="1"/>
</dbReference>
<feature type="signal peptide" evidence="6">
    <location>
        <begin position="1"/>
        <end position="18"/>
    </location>
</feature>
<dbReference type="PANTHER" id="PTHR32305">
    <property type="match status" value="1"/>
</dbReference>